<sequence>MNNRERNHAFYQSQRWQHKRAVVMRKYNYEDQEAKRYGRVVQATMIHHIYPLAQYPMLALQTWNLLPLSAASHNKMHDRLTDEVTGAGLYWQEKRRHEFVKFFSEKN</sequence>
<accession>A0ABW4BHU5</accession>
<dbReference type="RefSeq" id="WP_204119775.1">
    <property type="nucleotide sequence ID" value="NZ_BOLV01000028.1"/>
</dbReference>
<name>A0ABW4BHU5_9LACO</name>
<keyword evidence="1" id="KW-0540">Nuclease</keyword>
<dbReference type="EMBL" id="JBHTOA010000021">
    <property type="protein sequence ID" value="MFD1398647.1"/>
    <property type="molecule type" value="Genomic_DNA"/>
</dbReference>
<evidence type="ECO:0000313" key="2">
    <source>
        <dbReference type="Proteomes" id="UP001597199"/>
    </source>
</evidence>
<evidence type="ECO:0000313" key="1">
    <source>
        <dbReference type="EMBL" id="MFD1398647.1"/>
    </source>
</evidence>
<keyword evidence="2" id="KW-1185">Reference proteome</keyword>
<dbReference type="Proteomes" id="UP001597199">
    <property type="component" value="Unassembled WGS sequence"/>
</dbReference>
<reference evidence="2" key="1">
    <citation type="journal article" date="2019" name="Int. J. Syst. Evol. Microbiol.">
        <title>The Global Catalogue of Microorganisms (GCM) 10K type strain sequencing project: providing services to taxonomists for standard genome sequencing and annotation.</title>
        <authorList>
            <consortium name="The Broad Institute Genomics Platform"/>
            <consortium name="The Broad Institute Genome Sequencing Center for Infectious Disease"/>
            <person name="Wu L."/>
            <person name="Ma J."/>
        </authorList>
    </citation>
    <scope>NUCLEOTIDE SEQUENCE [LARGE SCALE GENOMIC DNA]</scope>
    <source>
        <strain evidence="2">CCM 9110</strain>
    </source>
</reference>
<protein>
    <submittedName>
        <fullName evidence="1">HNH endonuclease</fullName>
    </submittedName>
</protein>
<dbReference type="GO" id="GO:0004519">
    <property type="term" value="F:endonuclease activity"/>
    <property type="evidence" value="ECO:0007669"/>
    <property type="project" value="UniProtKB-KW"/>
</dbReference>
<comment type="caution">
    <text evidence="1">The sequence shown here is derived from an EMBL/GenBank/DDBJ whole genome shotgun (WGS) entry which is preliminary data.</text>
</comment>
<organism evidence="1 2">
    <name type="scientific">Lacticaseibacillus suilingensis</name>
    <dbReference type="NCBI Taxonomy" id="2799577"/>
    <lineage>
        <taxon>Bacteria</taxon>
        <taxon>Bacillati</taxon>
        <taxon>Bacillota</taxon>
        <taxon>Bacilli</taxon>
        <taxon>Lactobacillales</taxon>
        <taxon>Lactobacillaceae</taxon>
        <taxon>Lacticaseibacillus</taxon>
    </lineage>
</organism>
<proteinExistence type="predicted"/>
<keyword evidence="1" id="KW-0255">Endonuclease</keyword>
<gene>
    <name evidence="1" type="ORF">ACFQ41_04950</name>
</gene>
<keyword evidence="1" id="KW-0378">Hydrolase</keyword>